<dbReference type="RefSeq" id="XP_039122601.1">
    <property type="nucleotide sequence ID" value="XM_039266667.1"/>
</dbReference>
<dbReference type="Pfam" id="PF20675">
    <property type="entry name" value="MPH2"/>
    <property type="match status" value="1"/>
</dbReference>
<dbReference type="PANTHER" id="PTHR35742:SF1">
    <property type="entry name" value="THYLAKOID LUMENAL 16.5 KDA PROTEIN, CHLOROPLASTIC"/>
    <property type="match status" value="1"/>
</dbReference>
<dbReference type="AlphaFoldDB" id="A0AB40B5Q8"/>
<feature type="domain" description="Maintenance of Photosystem II under High light 2 C-terminal" evidence="1">
    <location>
        <begin position="99"/>
        <end position="204"/>
    </location>
</feature>
<organism evidence="2 3">
    <name type="scientific">Dioscorea cayennensis subsp. rotundata</name>
    <name type="common">White Guinea yam</name>
    <name type="synonym">Dioscorea rotundata</name>
    <dbReference type="NCBI Taxonomy" id="55577"/>
    <lineage>
        <taxon>Eukaryota</taxon>
        <taxon>Viridiplantae</taxon>
        <taxon>Streptophyta</taxon>
        <taxon>Embryophyta</taxon>
        <taxon>Tracheophyta</taxon>
        <taxon>Spermatophyta</taxon>
        <taxon>Magnoliopsida</taxon>
        <taxon>Liliopsida</taxon>
        <taxon>Dioscoreales</taxon>
        <taxon>Dioscoreaceae</taxon>
        <taxon>Dioscorea</taxon>
    </lineage>
</organism>
<sequence>MAVARAPPLIITSSPQPATIPTRKQTSNDPPPFILLSRRHCFTALTLSISATNLFFPLAKAAILEADDDEELLERVKKDRQKRIQRQGVINSSKLETGYLQDVIYKLSKVGQAIEKSDLSTANSVLGSNTNADWVQNASSAFTKLSSSPEEKTQVDAFLSSLSSLFSSVAKQDVESSKVAFVSSATALEKWISLTGLVGQLKGL</sequence>
<evidence type="ECO:0000259" key="1">
    <source>
        <dbReference type="Pfam" id="PF20675"/>
    </source>
</evidence>
<dbReference type="PANTHER" id="PTHR35742">
    <property type="entry name" value="THYLAKOID LUMENAL 16.5 KDA PROTEIN, CHLOROPLASTIC"/>
    <property type="match status" value="1"/>
</dbReference>
<dbReference type="InterPro" id="IPR049072">
    <property type="entry name" value="MPH2_C"/>
</dbReference>
<dbReference type="Proteomes" id="UP001515500">
    <property type="component" value="Chromosome 4"/>
</dbReference>
<reference evidence="3" key="1">
    <citation type="submission" date="2025-08" db="UniProtKB">
        <authorList>
            <consortium name="RefSeq"/>
        </authorList>
    </citation>
    <scope>IDENTIFICATION</scope>
</reference>
<evidence type="ECO:0000313" key="3">
    <source>
        <dbReference type="RefSeq" id="XP_039122601.1"/>
    </source>
</evidence>
<protein>
    <submittedName>
        <fullName evidence="3">Thylakoid lumenal 16.5 kDa protein, chloroplastic</fullName>
    </submittedName>
</protein>
<accession>A0AB40B5Q8</accession>
<name>A0AB40B5Q8_DIOCR</name>
<keyword evidence="2" id="KW-1185">Reference proteome</keyword>
<dbReference type="GO" id="GO:0010206">
    <property type="term" value="P:photosystem II repair"/>
    <property type="evidence" value="ECO:0007669"/>
    <property type="project" value="InterPro"/>
</dbReference>
<proteinExistence type="predicted"/>
<evidence type="ECO:0000313" key="2">
    <source>
        <dbReference type="Proteomes" id="UP001515500"/>
    </source>
</evidence>
<dbReference type="InterPro" id="IPR038862">
    <property type="entry name" value="MPH2"/>
</dbReference>
<dbReference type="GeneID" id="120259126"/>
<gene>
    <name evidence="3" type="primary">LOC120259126</name>
</gene>